<proteinExistence type="inferred from homology"/>
<dbReference type="Pfam" id="PF04889">
    <property type="entry name" value="Cwf_Cwc_15"/>
    <property type="match status" value="1"/>
</dbReference>
<dbReference type="STRING" id="307507.A0A2V0PCE4"/>
<organism evidence="5 6">
    <name type="scientific">Raphidocelis subcapitata</name>
    <dbReference type="NCBI Taxonomy" id="307507"/>
    <lineage>
        <taxon>Eukaryota</taxon>
        <taxon>Viridiplantae</taxon>
        <taxon>Chlorophyta</taxon>
        <taxon>core chlorophytes</taxon>
        <taxon>Chlorophyceae</taxon>
        <taxon>CS clade</taxon>
        <taxon>Sphaeropleales</taxon>
        <taxon>Selenastraceae</taxon>
        <taxon>Raphidocelis</taxon>
    </lineage>
</organism>
<feature type="region of interest" description="Disordered" evidence="4">
    <location>
        <begin position="89"/>
        <end position="188"/>
    </location>
</feature>
<dbReference type="GO" id="GO:0003723">
    <property type="term" value="F:RNA binding"/>
    <property type="evidence" value="ECO:0007669"/>
    <property type="project" value="TreeGrafter"/>
</dbReference>
<protein>
    <recommendedName>
        <fullName evidence="7">Cwf15/Cwc15 cell cycle control protein</fullName>
    </recommendedName>
</protein>
<evidence type="ECO:0000313" key="6">
    <source>
        <dbReference type="Proteomes" id="UP000247498"/>
    </source>
</evidence>
<evidence type="ECO:0000256" key="1">
    <source>
        <dbReference type="ARBA" id="ARBA00006644"/>
    </source>
</evidence>
<accession>A0A2V0PCE4</accession>
<dbReference type="InParanoid" id="A0A2V0PCE4"/>
<keyword evidence="2" id="KW-0507">mRNA processing</keyword>
<dbReference type="InterPro" id="IPR006973">
    <property type="entry name" value="Cwf_Cwc_15"/>
</dbReference>
<dbReference type="PANTHER" id="PTHR12718:SF2">
    <property type="entry name" value="SPLICEOSOME-ASSOCIATED PROTEIN CWC15 HOMOLOG"/>
    <property type="match status" value="1"/>
</dbReference>
<keyword evidence="6" id="KW-1185">Reference proteome</keyword>
<dbReference type="AlphaFoldDB" id="A0A2V0PCE4"/>
<comment type="similarity">
    <text evidence="1">Belongs to the CWC15 family.</text>
</comment>
<dbReference type="OrthoDB" id="30179at2759"/>
<feature type="compositionally biased region" description="Basic and acidic residues" evidence="4">
    <location>
        <begin position="142"/>
        <end position="173"/>
    </location>
</feature>
<reference evidence="5 6" key="1">
    <citation type="journal article" date="2018" name="Sci. Rep.">
        <title>Raphidocelis subcapitata (=Pseudokirchneriella subcapitata) provides an insight into genome evolution and environmental adaptations in the Sphaeropleales.</title>
        <authorList>
            <person name="Suzuki S."/>
            <person name="Yamaguchi H."/>
            <person name="Nakajima N."/>
            <person name="Kawachi M."/>
        </authorList>
    </citation>
    <scope>NUCLEOTIDE SEQUENCE [LARGE SCALE GENOMIC DNA]</scope>
    <source>
        <strain evidence="5 6">NIES-35</strain>
    </source>
</reference>
<evidence type="ECO:0000256" key="4">
    <source>
        <dbReference type="SAM" id="MobiDB-lite"/>
    </source>
</evidence>
<feature type="region of interest" description="Disordered" evidence="4">
    <location>
        <begin position="35"/>
        <end position="58"/>
    </location>
</feature>
<feature type="compositionally biased region" description="Acidic residues" evidence="4">
    <location>
        <begin position="127"/>
        <end position="141"/>
    </location>
</feature>
<dbReference type="FunCoup" id="A0A2V0PCE4">
    <property type="interactions" value="2116"/>
</dbReference>
<evidence type="ECO:0000256" key="2">
    <source>
        <dbReference type="ARBA" id="ARBA00022664"/>
    </source>
</evidence>
<dbReference type="PANTHER" id="PTHR12718">
    <property type="entry name" value="CELL CYCLE CONTROL PROTEIN CWF15"/>
    <property type="match status" value="1"/>
</dbReference>
<gene>
    <name evidence="5" type="ORF">Rsub_08554</name>
</gene>
<comment type="caution">
    <text evidence="5">The sequence shown here is derived from an EMBL/GenBank/DDBJ whole genome shotgun (WGS) entry which is preliminary data.</text>
</comment>
<keyword evidence="3" id="KW-0508">mRNA splicing</keyword>
<sequence>MTTAHRPTWAPARGGEEQGGLRLFVASRARSSKDAPAHLNLKFRGKGQAGSGDLDGKDLRAELEAKEREHLRKTKGVDFGEERKRDLALLEAATAPDEGGGAARTLIPRAQDADDADADGSDGSSSSDDDDDEDDEAELMAELERIRGERAAEAERRAAEEEARREKEKEEALRTGNPLLAIAGGGGASGSGGVDFGVKRRWDEDVVFKNTTRGEVKAARRFINDTVRSDFHRRFLERYIK</sequence>
<dbReference type="Proteomes" id="UP000247498">
    <property type="component" value="Unassembled WGS sequence"/>
</dbReference>
<dbReference type="GO" id="GO:0045292">
    <property type="term" value="P:mRNA cis splicing, via spliceosome"/>
    <property type="evidence" value="ECO:0007669"/>
    <property type="project" value="TreeGrafter"/>
</dbReference>
<name>A0A2V0PCE4_9CHLO</name>
<evidence type="ECO:0000313" key="5">
    <source>
        <dbReference type="EMBL" id="GBF95573.1"/>
    </source>
</evidence>
<dbReference type="GO" id="GO:0071013">
    <property type="term" value="C:catalytic step 2 spliceosome"/>
    <property type="evidence" value="ECO:0007669"/>
    <property type="project" value="TreeGrafter"/>
</dbReference>
<evidence type="ECO:0000256" key="3">
    <source>
        <dbReference type="ARBA" id="ARBA00023187"/>
    </source>
</evidence>
<dbReference type="EMBL" id="BDRX01000066">
    <property type="protein sequence ID" value="GBF95573.1"/>
    <property type="molecule type" value="Genomic_DNA"/>
</dbReference>
<evidence type="ECO:0008006" key="7">
    <source>
        <dbReference type="Google" id="ProtNLM"/>
    </source>
</evidence>